<dbReference type="SUPFAM" id="SSF89447">
    <property type="entry name" value="AbrB/MazE/MraZ-like"/>
    <property type="match status" value="1"/>
</dbReference>
<dbReference type="EMBL" id="JADJMS010000039">
    <property type="protein sequence ID" value="MBK7416326.1"/>
    <property type="molecule type" value="Genomic_DNA"/>
</dbReference>
<dbReference type="PROSITE" id="PS51740">
    <property type="entry name" value="SPOVT_ABRB"/>
    <property type="match status" value="1"/>
</dbReference>
<evidence type="ECO:0000259" key="2">
    <source>
        <dbReference type="PROSITE" id="PS51740"/>
    </source>
</evidence>
<organism evidence="3 4">
    <name type="scientific">Candidatus Dechloromonas phosphorivorans</name>
    <dbReference type="NCBI Taxonomy" id="2899244"/>
    <lineage>
        <taxon>Bacteria</taxon>
        <taxon>Pseudomonadati</taxon>
        <taxon>Pseudomonadota</taxon>
        <taxon>Betaproteobacteria</taxon>
        <taxon>Rhodocyclales</taxon>
        <taxon>Azonexaceae</taxon>
        <taxon>Dechloromonas</taxon>
    </lineage>
</organism>
<dbReference type="Pfam" id="PF04014">
    <property type="entry name" value="MazE_antitoxin"/>
    <property type="match status" value="1"/>
</dbReference>
<evidence type="ECO:0000256" key="1">
    <source>
        <dbReference type="PROSITE-ProRule" id="PRU01076"/>
    </source>
</evidence>
<dbReference type="InterPro" id="IPR037914">
    <property type="entry name" value="SpoVT-AbrB_sf"/>
</dbReference>
<accession>A0A935JYH3</accession>
<sequence length="74" mass="7999">MIPADLRKQLGILPGSQVEVSVVEDRIEISLLHPAGNTSHESGFGMLKYAGPPRQLADLDVAELMRQTKDAEAS</sequence>
<comment type="caution">
    <text evidence="3">The sequence shown here is derived from an EMBL/GenBank/DDBJ whole genome shotgun (WGS) entry which is preliminary data.</text>
</comment>
<evidence type="ECO:0000313" key="3">
    <source>
        <dbReference type="EMBL" id="MBK7416326.1"/>
    </source>
</evidence>
<feature type="domain" description="SpoVT-AbrB" evidence="2">
    <location>
        <begin position="1"/>
        <end position="34"/>
    </location>
</feature>
<dbReference type="Proteomes" id="UP000739411">
    <property type="component" value="Unassembled WGS sequence"/>
</dbReference>
<name>A0A935JYH3_9RHOO</name>
<protein>
    <submittedName>
        <fullName evidence="3">AbrB/MazE/SpoVT family DNA-binding domain-containing protein</fullName>
    </submittedName>
</protein>
<gene>
    <name evidence="3" type="ORF">IPJ38_15720</name>
</gene>
<dbReference type="NCBIfam" id="TIGR01439">
    <property type="entry name" value="lp_hng_hel_AbrB"/>
    <property type="match status" value="1"/>
</dbReference>
<dbReference type="AlphaFoldDB" id="A0A935JYH3"/>
<dbReference type="GO" id="GO:0003677">
    <property type="term" value="F:DNA binding"/>
    <property type="evidence" value="ECO:0007669"/>
    <property type="project" value="UniProtKB-UniRule"/>
</dbReference>
<proteinExistence type="predicted"/>
<dbReference type="InterPro" id="IPR007159">
    <property type="entry name" value="SpoVT-AbrB_dom"/>
</dbReference>
<keyword evidence="1 3" id="KW-0238">DNA-binding</keyword>
<dbReference type="Gene3D" id="2.10.260.10">
    <property type="match status" value="1"/>
</dbReference>
<evidence type="ECO:0000313" key="4">
    <source>
        <dbReference type="Proteomes" id="UP000739411"/>
    </source>
</evidence>
<reference evidence="3 4" key="1">
    <citation type="submission" date="2020-10" db="EMBL/GenBank/DDBJ databases">
        <title>Connecting structure to function with the recovery of over 1000 high-quality activated sludge metagenome-assembled genomes encoding full-length rRNA genes using long-read sequencing.</title>
        <authorList>
            <person name="Singleton C.M."/>
            <person name="Petriglieri F."/>
            <person name="Kristensen J.M."/>
            <person name="Kirkegaard R.H."/>
            <person name="Michaelsen T.Y."/>
            <person name="Andersen M.H."/>
            <person name="Karst S.M."/>
            <person name="Dueholm M.S."/>
            <person name="Nielsen P.H."/>
            <person name="Albertsen M."/>
        </authorList>
    </citation>
    <scope>NUCLEOTIDE SEQUENCE [LARGE SCALE GENOMIC DNA]</scope>
    <source>
        <strain evidence="3">EsbW_18-Q3-R4-48_BATAC.463</strain>
    </source>
</reference>